<comment type="caution">
    <text evidence="1">The sequence shown here is derived from an EMBL/GenBank/DDBJ whole genome shotgun (WGS) entry which is preliminary data.</text>
</comment>
<name>A0ABD3M8L9_9STRA</name>
<proteinExistence type="predicted"/>
<evidence type="ECO:0000313" key="2">
    <source>
        <dbReference type="Proteomes" id="UP001530293"/>
    </source>
</evidence>
<dbReference type="AlphaFoldDB" id="A0ABD3M8L9"/>
<accession>A0ABD3M8L9</accession>
<evidence type="ECO:0000313" key="1">
    <source>
        <dbReference type="EMBL" id="KAL3759947.1"/>
    </source>
</evidence>
<dbReference type="EMBL" id="JALLBG020000195">
    <property type="protein sequence ID" value="KAL3759947.1"/>
    <property type="molecule type" value="Genomic_DNA"/>
</dbReference>
<keyword evidence="2" id="KW-1185">Reference proteome</keyword>
<protein>
    <submittedName>
        <fullName evidence="1">Uncharacterized protein</fullName>
    </submittedName>
</protein>
<reference evidence="1 2" key="1">
    <citation type="submission" date="2024-10" db="EMBL/GenBank/DDBJ databases">
        <title>Updated reference genomes for cyclostephanoid diatoms.</title>
        <authorList>
            <person name="Roberts W.R."/>
            <person name="Alverson A.J."/>
        </authorList>
    </citation>
    <scope>NUCLEOTIDE SEQUENCE [LARGE SCALE GENOMIC DNA]</scope>
    <source>
        <strain evidence="1 2">AJA232-27</strain>
    </source>
</reference>
<sequence length="110" mass="11797">MNWGADNLANVVDMRNQSASDTVIAFSSTCCCDEKEWSAPSNVSVILITSNQFRCGGRGKSRCDAPSGHWPLAFGITTILQGSGNDMMLTVSVDEIVANPCRLLLPWTSG</sequence>
<organism evidence="1 2">
    <name type="scientific">Discostella pseudostelligera</name>
    <dbReference type="NCBI Taxonomy" id="259834"/>
    <lineage>
        <taxon>Eukaryota</taxon>
        <taxon>Sar</taxon>
        <taxon>Stramenopiles</taxon>
        <taxon>Ochrophyta</taxon>
        <taxon>Bacillariophyta</taxon>
        <taxon>Coscinodiscophyceae</taxon>
        <taxon>Thalassiosirophycidae</taxon>
        <taxon>Stephanodiscales</taxon>
        <taxon>Stephanodiscaceae</taxon>
        <taxon>Discostella</taxon>
    </lineage>
</organism>
<dbReference type="Proteomes" id="UP001530293">
    <property type="component" value="Unassembled WGS sequence"/>
</dbReference>
<gene>
    <name evidence="1" type="ORF">ACHAWU_000570</name>
</gene>